<dbReference type="RefSeq" id="WP_155935160.1">
    <property type="nucleotide sequence ID" value="NZ_WODC01000008.1"/>
</dbReference>
<dbReference type="Proteomes" id="UP000461162">
    <property type="component" value="Unassembled WGS sequence"/>
</dbReference>
<name>A0A7K1KQS8_9BACT</name>
<feature type="transmembrane region" description="Helical" evidence="1">
    <location>
        <begin position="6"/>
        <end position="28"/>
    </location>
</feature>
<sequence length="60" mass="6587">MNLSAPQLITWVIGVILGLLGILIHLDVMSVPALERMVRPFWLVSAGFGILAVSNVFKRL</sequence>
<keyword evidence="3" id="KW-1185">Reference proteome</keyword>
<protein>
    <submittedName>
        <fullName evidence="2">Uncharacterized protein</fullName>
    </submittedName>
</protein>
<keyword evidence="1" id="KW-1133">Transmembrane helix</keyword>
<keyword evidence="1" id="KW-0812">Transmembrane</keyword>
<comment type="caution">
    <text evidence="2">The sequence shown here is derived from an EMBL/GenBank/DDBJ whole genome shotgun (WGS) entry which is preliminary data.</text>
</comment>
<gene>
    <name evidence="2" type="ORF">GKC30_12430</name>
</gene>
<evidence type="ECO:0000313" key="3">
    <source>
        <dbReference type="Proteomes" id="UP000461162"/>
    </source>
</evidence>
<dbReference type="EMBL" id="WODC01000008">
    <property type="protein sequence ID" value="MUM78443.1"/>
    <property type="molecule type" value="Genomic_DNA"/>
</dbReference>
<organism evidence="2 3">
    <name type="scientific">Pseudodesulfovibrio alkaliphilus</name>
    <dbReference type="NCBI Taxonomy" id="2661613"/>
    <lineage>
        <taxon>Bacteria</taxon>
        <taxon>Pseudomonadati</taxon>
        <taxon>Thermodesulfobacteriota</taxon>
        <taxon>Desulfovibrionia</taxon>
        <taxon>Desulfovibrionales</taxon>
        <taxon>Desulfovibrionaceae</taxon>
    </lineage>
</organism>
<keyword evidence="1" id="KW-0472">Membrane</keyword>
<reference evidence="2 3" key="1">
    <citation type="submission" date="2019-11" db="EMBL/GenBank/DDBJ databases">
        <title>Pseudodesulfovibrio alkaliphilus, sp. nov., an alkaliphilic sulfate-reducing bacteria from mud volcano of Taman peninsula, Russia.</title>
        <authorList>
            <person name="Frolova A."/>
            <person name="Merkel A.Y."/>
            <person name="Slobodkin A.I."/>
        </authorList>
    </citation>
    <scope>NUCLEOTIDE SEQUENCE [LARGE SCALE GENOMIC DNA]</scope>
    <source>
        <strain evidence="2 3">F-1</strain>
    </source>
</reference>
<accession>A0A7K1KQS8</accession>
<proteinExistence type="predicted"/>
<feature type="transmembrane region" description="Helical" evidence="1">
    <location>
        <begin position="40"/>
        <end position="57"/>
    </location>
</feature>
<dbReference type="AlphaFoldDB" id="A0A7K1KQS8"/>
<evidence type="ECO:0000313" key="2">
    <source>
        <dbReference type="EMBL" id="MUM78443.1"/>
    </source>
</evidence>
<evidence type="ECO:0000256" key="1">
    <source>
        <dbReference type="SAM" id="Phobius"/>
    </source>
</evidence>